<accession>A0A1Z4F0Y7</accession>
<name>A0A1Z4F0Y7_9MYCO</name>
<dbReference type="RefSeq" id="WP_096503102.1">
    <property type="nucleotide sequence ID" value="NZ_AP018165.1"/>
</dbReference>
<dbReference type="AlphaFoldDB" id="A0A1Z4F0Y7"/>
<keyword evidence="2" id="KW-1185">Reference proteome</keyword>
<dbReference type="KEGG" id="mste:MSTE_03547"/>
<organism evidence="1 2">
    <name type="scientific">[Mycobacterium] stephanolepidis</name>
    <dbReference type="NCBI Taxonomy" id="1520670"/>
    <lineage>
        <taxon>Bacteria</taxon>
        <taxon>Bacillati</taxon>
        <taxon>Actinomycetota</taxon>
        <taxon>Actinomycetes</taxon>
        <taxon>Mycobacteriales</taxon>
        <taxon>Mycobacteriaceae</taxon>
        <taxon>Mycobacteroides</taxon>
    </lineage>
</organism>
<evidence type="ECO:0000313" key="2">
    <source>
        <dbReference type="Proteomes" id="UP000217954"/>
    </source>
</evidence>
<dbReference type="Proteomes" id="UP000217954">
    <property type="component" value="Chromosome"/>
</dbReference>
<protein>
    <submittedName>
        <fullName evidence="1">Uncharacterized protein</fullName>
    </submittedName>
</protein>
<gene>
    <name evidence="1" type="ORF">MSTE_03547</name>
</gene>
<reference evidence="1 2" key="2">
    <citation type="journal article" date="2017" name="Int. J. Syst. Evol. Microbiol.">
        <title>Mycobacterium stephanolepidis sp. nov., a rapidly growing species related to Mycobacterium chelonae, isolated from marine teleost fish, Stephanolepis cirrhifer.</title>
        <authorList>
            <person name="Fukano H."/>
            <person name="Wada S."/>
            <person name="Kurata O."/>
            <person name="Katayama K."/>
            <person name="Fujiwara N."/>
            <person name="Hoshino Y."/>
        </authorList>
    </citation>
    <scope>NUCLEOTIDE SEQUENCE [LARGE SCALE GENOMIC DNA]</scope>
    <source>
        <strain evidence="1 2">NJB0901</strain>
    </source>
</reference>
<sequence>MGTATIIDINLDHWHQPSHLLHLQPPLTRFNPEDGSPISHEYVIAHVKSSESHFAGAGIDLFPTNAQAEFVNPTMATIGGTTEETPLAQYLETLGYQLKGQFS</sequence>
<dbReference type="EMBL" id="AP018165">
    <property type="protein sequence ID" value="BAX98847.1"/>
    <property type="molecule type" value="Genomic_DNA"/>
</dbReference>
<proteinExistence type="predicted"/>
<reference evidence="2" key="1">
    <citation type="journal article" date="2017" name="Genome Announc.">
        <title>Complete Genome Sequence of Mycobacterium stephanolepidis.</title>
        <authorList>
            <person name="Fukano H."/>
            <person name="Yoshida M."/>
            <person name="Katayama Y."/>
            <person name="Omatsu T."/>
            <person name="Mizutani T."/>
            <person name="Kurata O."/>
            <person name="Wada S."/>
            <person name="Hoshino Y."/>
        </authorList>
    </citation>
    <scope>NUCLEOTIDE SEQUENCE [LARGE SCALE GENOMIC DNA]</scope>
    <source>
        <strain evidence="2">NJB0901</strain>
    </source>
</reference>
<evidence type="ECO:0000313" key="1">
    <source>
        <dbReference type="EMBL" id="BAX98847.1"/>
    </source>
</evidence>